<sequence>MVLSRPTYVVLSWRLTPDEYPVFETRHVITLQTDDADKNGVVFSSDLAWARTIVRNNQAFTERARQRRAAARGARKTPRQLRHQQYYHHITKCHQFHLRRQACRCVFCGHSASQSWQPRVRPERGDAKWRHHSQWWLETFPRYAEQVFAKTGDTAELLRLVQWLDRLANCRVHHQKQARKQG</sequence>
<proteinExistence type="predicted"/>
<accession>A0A150ASL1</accession>
<evidence type="ECO:0000313" key="2">
    <source>
        <dbReference type="Proteomes" id="UP000078237"/>
    </source>
</evidence>
<comment type="caution">
    <text evidence="1">The sequence shown here is derived from an EMBL/GenBank/DDBJ whole genome shotgun (WGS) entry which is preliminary data.</text>
</comment>
<gene>
    <name evidence="1" type="ORF">MMYC01_200042</name>
</gene>
<organism evidence="1 2">
    <name type="scientific">Madurella mycetomatis</name>
    <dbReference type="NCBI Taxonomy" id="100816"/>
    <lineage>
        <taxon>Eukaryota</taxon>
        <taxon>Fungi</taxon>
        <taxon>Dikarya</taxon>
        <taxon>Ascomycota</taxon>
        <taxon>Pezizomycotina</taxon>
        <taxon>Sordariomycetes</taxon>
        <taxon>Sordariomycetidae</taxon>
        <taxon>Sordariales</taxon>
        <taxon>Sordariales incertae sedis</taxon>
        <taxon>Madurella</taxon>
    </lineage>
</organism>
<name>A0A150ASL1_9PEZI</name>
<dbReference type="VEuPathDB" id="FungiDB:MMYC01_200042"/>
<reference evidence="1 2" key="1">
    <citation type="journal article" date="2016" name="Genome Announc.">
        <title>Genome Sequence of Madurella mycetomatis mm55, Isolated from a Human Mycetoma Case in Sudan.</title>
        <authorList>
            <person name="Smit S."/>
            <person name="Derks M.F."/>
            <person name="Bervoets S."/>
            <person name="Fahal A."/>
            <person name="van Leeuwen W."/>
            <person name="van Belkum A."/>
            <person name="van de Sande W.W."/>
        </authorList>
    </citation>
    <scope>NUCLEOTIDE SEQUENCE [LARGE SCALE GENOMIC DNA]</scope>
    <source>
        <strain evidence="2">mm55</strain>
    </source>
</reference>
<protein>
    <submittedName>
        <fullName evidence="1">Uncharacterized protein</fullName>
    </submittedName>
</protein>
<dbReference type="Proteomes" id="UP000078237">
    <property type="component" value="Unassembled WGS sequence"/>
</dbReference>
<evidence type="ECO:0000313" key="1">
    <source>
        <dbReference type="EMBL" id="KXX83367.1"/>
    </source>
</evidence>
<dbReference type="AlphaFoldDB" id="A0A150ASL1"/>
<dbReference type="EMBL" id="LCTW02000001">
    <property type="protein sequence ID" value="KXX83367.1"/>
    <property type="molecule type" value="Genomic_DNA"/>
</dbReference>
<keyword evidence="2" id="KW-1185">Reference proteome</keyword>